<evidence type="ECO:0000313" key="1">
    <source>
        <dbReference type="EMBL" id="MFC7410226.1"/>
    </source>
</evidence>
<evidence type="ECO:0000313" key="2">
    <source>
        <dbReference type="Proteomes" id="UP001596501"/>
    </source>
</evidence>
<reference evidence="2" key="1">
    <citation type="journal article" date="2019" name="Int. J. Syst. Evol. Microbiol.">
        <title>The Global Catalogue of Microorganisms (GCM) 10K type strain sequencing project: providing services to taxonomists for standard genome sequencing and annotation.</title>
        <authorList>
            <consortium name="The Broad Institute Genomics Platform"/>
            <consortium name="The Broad Institute Genome Sequencing Center for Infectious Disease"/>
            <person name="Wu L."/>
            <person name="Ma J."/>
        </authorList>
    </citation>
    <scope>NUCLEOTIDE SEQUENCE [LARGE SCALE GENOMIC DNA]</scope>
    <source>
        <strain evidence="2">CGMCC 1.12371</strain>
    </source>
</reference>
<sequence length="160" mass="18140">MREKTQLSLDLDKPCNHCELRLEDGVGHGKHLTDGKIILYSEIWADGRHIDEPHFIDLPLLVQSLHEQRWFDIFTCGFGVGGGASIVDGIQVTHDKGLVRWSFRQPQSSGNLVDPELSEWENSAVPVELTFERTEMVRAHLIRLREGGALTMQELNARQT</sequence>
<keyword evidence="2" id="KW-1185">Reference proteome</keyword>
<proteinExistence type="predicted"/>
<dbReference type="EMBL" id="JBHTCA010000013">
    <property type="protein sequence ID" value="MFC7410226.1"/>
    <property type="molecule type" value="Genomic_DNA"/>
</dbReference>
<protein>
    <submittedName>
        <fullName evidence="1">Uncharacterized protein</fullName>
    </submittedName>
</protein>
<dbReference type="RefSeq" id="WP_382224981.1">
    <property type="nucleotide sequence ID" value="NZ_JBHTCA010000013.1"/>
</dbReference>
<accession>A0ABW2QLQ0</accession>
<dbReference type="Proteomes" id="UP001596501">
    <property type="component" value="Unassembled WGS sequence"/>
</dbReference>
<name>A0ABW2QLQ0_9BURK</name>
<gene>
    <name evidence="1" type="ORF">ACFQPB_15265</name>
</gene>
<organism evidence="1 2">
    <name type="scientific">Hydrogenophaga atypica</name>
    <dbReference type="NCBI Taxonomy" id="249409"/>
    <lineage>
        <taxon>Bacteria</taxon>
        <taxon>Pseudomonadati</taxon>
        <taxon>Pseudomonadota</taxon>
        <taxon>Betaproteobacteria</taxon>
        <taxon>Burkholderiales</taxon>
        <taxon>Comamonadaceae</taxon>
        <taxon>Hydrogenophaga</taxon>
    </lineage>
</organism>
<comment type="caution">
    <text evidence="1">The sequence shown here is derived from an EMBL/GenBank/DDBJ whole genome shotgun (WGS) entry which is preliminary data.</text>
</comment>